<sequence length="364" mass="41852">MLDRHKRTVGIDSVFWREWQQHQGCLYRCCLRRMRGNQTEAEDVLGMAMLRAREGWRTSSKPINNVKAWLVRLVNNLCTNLLKKRDRLFSCEAKEELWVSQEEEPDLAATRQDLEFFFEGEVNNLSPKLRETFFLYWKEELSYKEIAERLAISQGTARKRVSNARAILRERWNEYEGVAEDSGSSLATDVEETSADGLSVGEPASSRLDEAKRNPTRVNPAELRPKEELQRPFLSLPRGEQSQRPKLCSLCVSPEPWLKSKLRWSKLALILRPQAVGAIFANARLSLRIKNRYQFELPGRWVWCYFASGQIGRGKKRLIGKGRSVFGGTQLLSLPFRGPWVPVPSSLPTEKMALLSGKWPCRSP</sequence>
<gene>
    <name evidence="9" type="ORF">PJF56_12270</name>
</gene>
<dbReference type="PANTHER" id="PTHR43133:SF8">
    <property type="entry name" value="RNA POLYMERASE SIGMA FACTOR HI_1459-RELATED"/>
    <property type="match status" value="1"/>
</dbReference>
<keyword evidence="4" id="KW-0238">DNA-binding</keyword>
<feature type="domain" description="RNA polymerase sigma factor 70 region 4 type 2" evidence="8">
    <location>
        <begin position="122"/>
        <end position="166"/>
    </location>
</feature>
<dbReference type="Pfam" id="PF08281">
    <property type="entry name" value="Sigma70_r4_2"/>
    <property type="match status" value="1"/>
</dbReference>
<dbReference type="Pfam" id="PF04542">
    <property type="entry name" value="Sigma70_r2"/>
    <property type="match status" value="1"/>
</dbReference>
<dbReference type="Proteomes" id="UP001231370">
    <property type="component" value="Unassembled WGS sequence"/>
</dbReference>
<evidence type="ECO:0000256" key="1">
    <source>
        <dbReference type="ARBA" id="ARBA00010641"/>
    </source>
</evidence>
<evidence type="ECO:0000256" key="6">
    <source>
        <dbReference type="SAM" id="MobiDB-lite"/>
    </source>
</evidence>
<comment type="similarity">
    <text evidence="1">Belongs to the sigma-70 factor family. ECF subfamily.</text>
</comment>
<dbReference type="InterPro" id="IPR014284">
    <property type="entry name" value="RNA_pol_sigma-70_dom"/>
</dbReference>
<keyword evidence="10" id="KW-1185">Reference proteome</keyword>
<keyword evidence="5" id="KW-0804">Transcription</keyword>
<dbReference type="NCBIfam" id="TIGR02937">
    <property type="entry name" value="sigma70-ECF"/>
    <property type="match status" value="1"/>
</dbReference>
<evidence type="ECO:0000256" key="4">
    <source>
        <dbReference type="ARBA" id="ARBA00023125"/>
    </source>
</evidence>
<dbReference type="SUPFAM" id="SSF88946">
    <property type="entry name" value="Sigma2 domain of RNA polymerase sigma factors"/>
    <property type="match status" value="1"/>
</dbReference>
<proteinExistence type="inferred from homology"/>
<accession>A0ABT7BKC6</accession>
<keyword evidence="3" id="KW-0731">Sigma factor</keyword>
<evidence type="ECO:0000259" key="7">
    <source>
        <dbReference type="Pfam" id="PF04542"/>
    </source>
</evidence>
<feature type="domain" description="RNA polymerase sigma-70 region 2" evidence="7">
    <location>
        <begin position="21"/>
        <end position="87"/>
    </location>
</feature>
<evidence type="ECO:0000256" key="2">
    <source>
        <dbReference type="ARBA" id="ARBA00023015"/>
    </source>
</evidence>
<dbReference type="PANTHER" id="PTHR43133">
    <property type="entry name" value="RNA POLYMERASE ECF-TYPE SIGMA FACTO"/>
    <property type="match status" value="1"/>
</dbReference>
<name>A0ABT7BKC6_9CYAN</name>
<dbReference type="InterPro" id="IPR036388">
    <property type="entry name" value="WH-like_DNA-bd_sf"/>
</dbReference>
<dbReference type="Gene3D" id="1.10.1740.10">
    <property type="match status" value="1"/>
</dbReference>
<dbReference type="InterPro" id="IPR013324">
    <property type="entry name" value="RNA_pol_sigma_r3/r4-like"/>
</dbReference>
<dbReference type="EMBL" id="JAQPOK010000089">
    <property type="protein sequence ID" value="MDJ1179640.1"/>
    <property type="molecule type" value="Genomic_DNA"/>
</dbReference>
<evidence type="ECO:0000313" key="9">
    <source>
        <dbReference type="EMBL" id="MDJ1179640.1"/>
    </source>
</evidence>
<evidence type="ECO:0000259" key="8">
    <source>
        <dbReference type="Pfam" id="PF08281"/>
    </source>
</evidence>
<keyword evidence="2" id="KW-0805">Transcription regulation</keyword>
<dbReference type="Gene3D" id="1.10.10.10">
    <property type="entry name" value="Winged helix-like DNA-binding domain superfamily/Winged helix DNA-binding domain"/>
    <property type="match status" value="1"/>
</dbReference>
<evidence type="ECO:0000256" key="5">
    <source>
        <dbReference type="ARBA" id="ARBA00023163"/>
    </source>
</evidence>
<organism evidence="9 10">
    <name type="scientific">Roseofilum halophilum BLCC-M91</name>
    <dbReference type="NCBI Taxonomy" id="3022259"/>
    <lineage>
        <taxon>Bacteria</taxon>
        <taxon>Bacillati</taxon>
        <taxon>Cyanobacteriota</taxon>
        <taxon>Cyanophyceae</taxon>
        <taxon>Desertifilales</taxon>
        <taxon>Desertifilaceae</taxon>
        <taxon>Roseofilum</taxon>
        <taxon>Roseofilum halophilum</taxon>
    </lineage>
</organism>
<evidence type="ECO:0000256" key="3">
    <source>
        <dbReference type="ARBA" id="ARBA00023082"/>
    </source>
</evidence>
<evidence type="ECO:0000313" key="10">
    <source>
        <dbReference type="Proteomes" id="UP001231370"/>
    </source>
</evidence>
<dbReference type="RefSeq" id="WP_283762946.1">
    <property type="nucleotide sequence ID" value="NZ_JAQPOK010000089.1"/>
</dbReference>
<dbReference type="InterPro" id="IPR039425">
    <property type="entry name" value="RNA_pol_sigma-70-like"/>
</dbReference>
<reference evidence="9 10" key="1">
    <citation type="submission" date="2023-01" db="EMBL/GenBank/DDBJ databases">
        <title>Novel diversity within Roseofilum (Cyanobacteria; Desertifilaceae) from marine benthic mats with descriptions of four novel species.</title>
        <authorList>
            <person name="Wang Y."/>
            <person name="Berthold D.E."/>
            <person name="Hu J."/>
            <person name="Lefler F.W."/>
            <person name="Laughinghouse H.D. IV."/>
        </authorList>
    </citation>
    <scope>NUCLEOTIDE SEQUENCE [LARGE SCALE GENOMIC DNA]</scope>
    <source>
        <strain evidence="9 10">BLCC-M91</strain>
    </source>
</reference>
<comment type="caution">
    <text evidence="9">The sequence shown here is derived from an EMBL/GenBank/DDBJ whole genome shotgun (WGS) entry which is preliminary data.</text>
</comment>
<dbReference type="InterPro" id="IPR013249">
    <property type="entry name" value="RNA_pol_sigma70_r4_t2"/>
</dbReference>
<dbReference type="SUPFAM" id="SSF88659">
    <property type="entry name" value="Sigma3 and sigma4 domains of RNA polymerase sigma factors"/>
    <property type="match status" value="1"/>
</dbReference>
<dbReference type="InterPro" id="IPR013325">
    <property type="entry name" value="RNA_pol_sigma_r2"/>
</dbReference>
<feature type="region of interest" description="Disordered" evidence="6">
    <location>
        <begin position="183"/>
        <end position="224"/>
    </location>
</feature>
<dbReference type="InterPro" id="IPR007627">
    <property type="entry name" value="RNA_pol_sigma70_r2"/>
</dbReference>
<protein>
    <submittedName>
        <fullName evidence="9">Sigma-70 family RNA polymerase sigma factor</fullName>
    </submittedName>
</protein>
<dbReference type="CDD" id="cd06171">
    <property type="entry name" value="Sigma70_r4"/>
    <property type="match status" value="1"/>
</dbReference>